<dbReference type="Pfam" id="PF00582">
    <property type="entry name" value="Usp"/>
    <property type="match status" value="1"/>
</dbReference>
<dbReference type="Proteomes" id="UP000258613">
    <property type="component" value="Chromosome"/>
</dbReference>
<evidence type="ECO:0000259" key="3">
    <source>
        <dbReference type="Pfam" id="PF00582"/>
    </source>
</evidence>
<dbReference type="InterPro" id="IPR006015">
    <property type="entry name" value="Universal_stress_UspA"/>
</dbReference>
<accession>A0A346PSW9</accession>
<evidence type="ECO:0000313" key="5">
    <source>
        <dbReference type="Proteomes" id="UP000258613"/>
    </source>
</evidence>
<gene>
    <name evidence="4" type="ORF">AArcMg_2624</name>
</gene>
<feature type="compositionally biased region" description="Polar residues" evidence="2">
    <location>
        <begin position="1"/>
        <end position="11"/>
    </location>
</feature>
<dbReference type="EMBL" id="CP027033">
    <property type="protein sequence ID" value="AXR82614.1"/>
    <property type="molecule type" value="Genomic_DNA"/>
</dbReference>
<dbReference type="SUPFAM" id="SSF52402">
    <property type="entry name" value="Adenine nucleotide alpha hydrolases-like"/>
    <property type="match status" value="1"/>
</dbReference>
<dbReference type="CDD" id="cd00293">
    <property type="entry name" value="USP-like"/>
    <property type="match status" value="1"/>
</dbReference>
<comment type="similarity">
    <text evidence="1">Belongs to the universal stress protein A family.</text>
</comment>
<sequence>MASPVRPSSTARPERPDTPAREGDGSASKPINAEGVSYLDGSDVRIAAPMYDTILVPTDGSDPANRAVEHALELADRYDASVHAMYCVETHRYGEPALSSTEIVLDNLEDKGAAMLEELNDRAETVGVDCDWHVCHGRPWEQVRETADEMNADLIVIGYQGQSHTRTNRIGSVAERIVRTADRPVLTA</sequence>
<dbReference type="InterPro" id="IPR014729">
    <property type="entry name" value="Rossmann-like_a/b/a_fold"/>
</dbReference>
<name>A0A346PSW9_9EURY</name>
<dbReference type="Gene3D" id="3.40.50.620">
    <property type="entry name" value="HUPs"/>
    <property type="match status" value="1"/>
</dbReference>
<evidence type="ECO:0000256" key="1">
    <source>
        <dbReference type="ARBA" id="ARBA00008791"/>
    </source>
</evidence>
<keyword evidence="5" id="KW-1185">Reference proteome</keyword>
<dbReference type="PANTHER" id="PTHR46268">
    <property type="entry name" value="STRESS RESPONSE PROTEIN NHAX"/>
    <property type="match status" value="1"/>
</dbReference>
<dbReference type="AlphaFoldDB" id="A0A346PSW9"/>
<dbReference type="InterPro" id="IPR006016">
    <property type="entry name" value="UspA"/>
</dbReference>
<evidence type="ECO:0000313" key="4">
    <source>
        <dbReference type="EMBL" id="AXR82614.1"/>
    </source>
</evidence>
<dbReference type="PRINTS" id="PR01438">
    <property type="entry name" value="UNVRSLSTRESS"/>
</dbReference>
<dbReference type="PANTHER" id="PTHR46268:SF6">
    <property type="entry name" value="UNIVERSAL STRESS PROTEIN UP12"/>
    <property type="match status" value="1"/>
</dbReference>
<evidence type="ECO:0000256" key="2">
    <source>
        <dbReference type="SAM" id="MobiDB-lite"/>
    </source>
</evidence>
<reference evidence="5" key="1">
    <citation type="submission" date="2018-02" db="EMBL/GenBank/DDBJ databases">
        <title>Phenotypic and genomic properties of facultatively anaerobic sulfur-reducing natronoarchaea from hypersaline soda lakes.</title>
        <authorList>
            <person name="Sorokin D.Y."/>
            <person name="Kublanov I.V."/>
            <person name="Roman P."/>
            <person name="Sinninghe Damste J.S."/>
            <person name="Golyshin P.N."/>
            <person name="Rojo D."/>
            <person name="Ciordia S."/>
            <person name="Mena M.D.C."/>
            <person name="Ferrer M."/>
            <person name="Messina E."/>
            <person name="Smedile F."/>
            <person name="La Spada G."/>
            <person name="La Cono V."/>
            <person name="Yakimov M.M."/>
        </authorList>
    </citation>
    <scope>NUCLEOTIDE SEQUENCE [LARGE SCALE GENOMIC DNA]</scope>
    <source>
        <strain evidence="5">AArc-Mg</strain>
    </source>
</reference>
<dbReference type="KEGG" id="nag:AArcMg_2624"/>
<feature type="domain" description="UspA" evidence="3">
    <location>
        <begin position="50"/>
        <end position="186"/>
    </location>
</feature>
<protein>
    <submittedName>
        <fullName evidence="4">Universal stress protein</fullName>
    </submittedName>
</protein>
<feature type="region of interest" description="Disordered" evidence="2">
    <location>
        <begin position="1"/>
        <end position="33"/>
    </location>
</feature>
<organism evidence="4 5">
    <name type="scientific">Natrarchaeobaculum sulfurireducens</name>
    <dbReference type="NCBI Taxonomy" id="2044521"/>
    <lineage>
        <taxon>Archaea</taxon>
        <taxon>Methanobacteriati</taxon>
        <taxon>Methanobacteriota</taxon>
        <taxon>Stenosarchaea group</taxon>
        <taxon>Halobacteria</taxon>
        <taxon>Halobacteriales</taxon>
        <taxon>Natrialbaceae</taxon>
        <taxon>Natrarchaeobaculum</taxon>
    </lineage>
</organism>
<proteinExistence type="inferred from homology"/>
<feature type="compositionally biased region" description="Basic and acidic residues" evidence="2">
    <location>
        <begin position="12"/>
        <end position="24"/>
    </location>
</feature>